<dbReference type="EMBL" id="CAJFCV020000006">
    <property type="protein sequence ID" value="CAG9130111.1"/>
    <property type="molecule type" value="Genomic_DNA"/>
</dbReference>
<dbReference type="Gene3D" id="3.40.50.620">
    <property type="entry name" value="HUPs"/>
    <property type="match status" value="1"/>
</dbReference>
<accession>A0A1I7SMC5</accession>
<protein>
    <submittedName>
        <fullName evidence="3">(pine wood nematode) hypothetical protein</fullName>
    </submittedName>
</protein>
<evidence type="ECO:0000256" key="1">
    <source>
        <dbReference type="ARBA" id="ARBA00022490"/>
    </source>
</evidence>
<dbReference type="GO" id="GO:0002143">
    <property type="term" value="P:tRNA wobble position uridine thiolation"/>
    <property type="evidence" value="ECO:0007669"/>
    <property type="project" value="TreeGrafter"/>
</dbReference>
<evidence type="ECO:0000313" key="6">
    <source>
        <dbReference type="WBParaSite" id="BXY_1420900.1"/>
    </source>
</evidence>
<proteinExistence type="predicted"/>
<keyword evidence="2" id="KW-0819">tRNA processing</keyword>
<dbReference type="eggNOG" id="KOG2594">
    <property type="taxonomic scope" value="Eukaryota"/>
</dbReference>
<evidence type="ECO:0000313" key="4">
    <source>
        <dbReference type="Proteomes" id="UP000095284"/>
    </source>
</evidence>
<dbReference type="PANTHER" id="PTHR20882:SF14">
    <property type="entry name" value="CYTOPLASMIC TRNA 2-THIOLATION PROTEIN 2"/>
    <property type="match status" value="1"/>
</dbReference>
<dbReference type="WBParaSite" id="BXY_1420900.1">
    <property type="protein sequence ID" value="BXY_1420900.1"/>
    <property type="gene ID" value="BXY_1420900"/>
</dbReference>
<dbReference type="PANTHER" id="PTHR20882">
    <property type="entry name" value="CYTOPLASMIC TRNA 2-THIOLATION PROTEIN 2"/>
    <property type="match status" value="1"/>
</dbReference>
<reference evidence="6" key="1">
    <citation type="submission" date="2016-11" db="UniProtKB">
        <authorList>
            <consortium name="WormBaseParasite"/>
        </authorList>
    </citation>
    <scope>IDENTIFICATION</scope>
</reference>
<evidence type="ECO:0000313" key="3">
    <source>
        <dbReference type="EMBL" id="CAD5234378.1"/>
    </source>
</evidence>
<dbReference type="AlphaFoldDB" id="A0A1I7SMC5"/>
<dbReference type="SMR" id="A0A1I7SMC5"/>
<dbReference type="GO" id="GO:0016783">
    <property type="term" value="F:sulfurtransferase activity"/>
    <property type="evidence" value="ECO:0007669"/>
    <property type="project" value="TreeGrafter"/>
</dbReference>
<dbReference type="GO" id="GO:0005829">
    <property type="term" value="C:cytosol"/>
    <property type="evidence" value="ECO:0007669"/>
    <property type="project" value="TreeGrafter"/>
</dbReference>
<reference evidence="3" key="2">
    <citation type="submission" date="2020-09" db="EMBL/GenBank/DDBJ databases">
        <authorList>
            <person name="Kikuchi T."/>
        </authorList>
    </citation>
    <scope>NUCLEOTIDE SEQUENCE</scope>
    <source>
        <strain evidence="3">Ka4C1</strain>
    </source>
</reference>
<evidence type="ECO:0000313" key="5">
    <source>
        <dbReference type="Proteomes" id="UP000659654"/>
    </source>
</evidence>
<keyword evidence="5" id="KW-1185">Reference proteome</keyword>
<dbReference type="Proteomes" id="UP000582659">
    <property type="component" value="Unassembled WGS sequence"/>
</dbReference>
<evidence type="ECO:0000256" key="2">
    <source>
        <dbReference type="ARBA" id="ARBA00022694"/>
    </source>
</evidence>
<dbReference type="Proteomes" id="UP000659654">
    <property type="component" value="Unassembled WGS sequence"/>
</dbReference>
<dbReference type="GO" id="GO:0000049">
    <property type="term" value="F:tRNA binding"/>
    <property type="evidence" value="ECO:0007669"/>
    <property type="project" value="InterPro"/>
</dbReference>
<sequence length="333" mass="37541">MARQCIKCQKPGEYTSLETTKAVFCYECYLESIKQKFRAALSKTKLFKQSEPIDVLVVAQKDVRSEALIKLMKESYDERKKLKLNARIFYVNFSGESDDCSIDETDEDKPDTVDISLAFCRNLNSVHLMTGSFQIPKFDYFYVRRLLPDNAALKDEFKRLLMDYFVYRLAERLGISTVLTAENAETLAQKTLNATCMGRADSIPHVTNVLDQRHPSVNIVRPLRNITNTEIAFLTSKAPSTTYGNSVSSKFLENVTANGYPGTVSTVLSVASKIQAVVDEEIGKSSSPLRCWLCQMPSKGGLCQGCTNFTSQIPFRQRQDFLEAFDRGEVVDD</sequence>
<dbReference type="Proteomes" id="UP000095284">
    <property type="component" value="Unplaced"/>
</dbReference>
<dbReference type="OrthoDB" id="25129at2759"/>
<name>A0A1I7SMC5_BURXY</name>
<dbReference type="EMBL" id="CAJFDI010000006">
    <property type="protein sequence ID" value="CAD5234378.1"/>
    <property type="molecule type" value="Genomic_DNA"/>
</dbReference>
<dbReference type="SUPFAM" id="SSF52402">
    <property type="entry name" value="Adenine nucleotide alpha hydrolases-like"/>
    <property type="match status" value="1"/>
</dbReference>
<keyword evidence="1" id="KW-0963">Cytoplasm</keyword>
<dbReference type="InterPro" id="IPR019407">
    <property type="entry name" value="CTU2"/>
</dbReference>
<dbReference type="InterPro" id="IPR014729">
    <property type="entry name" value="Rossmann-like_a/b/a_fold"/>
</dbReference>
<gene>
    <name evidence="3" type="ORF">BXYJ_LOCUS14469</name>
</gene>
<organism evidence="4 6">
    <name type="scientific">Bursaphelenchus xylophilus</name>
    <name type="common">Pinewood nematode worm</name>
    <name type="synonym">Aphelenchoides xylophilus</name>
    <dbReference type="NCBI Taxonomy" id="6326"/>
    <lineage>
        <taxon>Eukaryota</taxon>
        <taxon>Metazoa</taxon>
        <taxon>Ecdysozoa</taxon>
        <taxon>Nematoda</taxon>
        <taxon>Chromadorea</taxon>
        <taxon>Rhabditida</taxon>
        <taxon>Tylenchina</taxon>
        <taxon>Tylenchomorpha</taxon>
        <taxon>Aphelenchoidea</taxon>
        <taxon>Aphelenchoididae</taxon>
        <taxon>Bursaphelenchus</taxon>
    </lineage>
</organism>